<evidence type="ECO:0000313" key="3">
    <source>
        <dbReference type="Proteomes" id="UP000077755"/>
    </source>
</evidence>
<evidence type="ECO:0000313" key="1">
    <source>
        <dbReference type="EMBL" id="KZM91586.1"/>
    </source>
</evidence>
<dbReference type="Gramene" id="KZM91586">
    <property type="protein sequence ID" value="KZM91586"/>
    <property type="gene ID" value="DCAR_021049"/>
</dbReference>
<reference evidence="1" key="1">
    <citation type="journal article" date="2016" name="Nat. Genet.">
        <title>A high-quality carrot genome assembly provides new insights into carotenoid accumulation and asterid genome evolution.</title>
        <authorList>
            <person name="Iorizzo M."/>
            <person name="Ellison S."/>
            <person name="Senalik D."/>
            <person name="Zeng P."/>
            <person name="Satapoomin P."/>
            <person name="Huang J."/>
            <person name="Bowman M."/>
            <person name="Iovene M."/>
            <person name="Sanseverino W."/>
            <person name="Cavagnaro P."/>
            <person name="Yildiz M."/>
            <person name="Macko-Podgorni A."/>
            <person name="Moranska E."/>
            <person name="Grzebelus E."/>
            <person name="Grzebelus D."/>
            <person name="Ashrafi H."/>
            <person name="Zheng Z."/>
            <person name="Cheng S."/>
            <person name="Spooner D."/>
            <person name="Van Deynze A."/>
            <person name="Simon P."/>
        </authorList>
    </citation>
    <scope>NUCLEOTIDE SEQUENCE [LARGE SCALE GENOMIC DNA]</scope>
    <source>
        <tissue evidence="1">Leaf</tissue>
    </source>
</reference>
<dbReference type="PANTHER" id="PTHR37611">
    <property type="entry name" value="VIRUS-SPECIFIC-SIGNALING-PATHWAY REGULATED PROTEIN-RELATED"/>
    <property type="match status" value="1"/>
</dbReference>
<name>A0A164WC93_DAUCS</name>
<dbReference type="AlphaFoldDB" id="A0A164WC93"/>
<organism evidence="1">
    <name type="scientific">Daucus carota subsp. sativus</name>
    <name type="common">Carrot</name>
    <dbReference type="NCBI Taxonomy" id="79200"/>
    <lineage>
        <taxon>Eukaryota</taxon>
        <taxon>Viridiplantae</taxon>
        <taxon>Streptophyta</taxon>
        <taxon>Embryophyta</taxon>
        <taxon>Tracheophyta</taxon>
        <taxon>Spermatophyta</taxon>
        <taxon>Magnoliopsida</taxon>
        <taxon>eudicotyledons</taxon>
        <taxon>Gunneridae</taxon>
        <taxon>Pentapetalae</taxon>
        <taxon>asterids</taxon>
        <taxon>campanulids</taxon>
        <taxon>Apiales</taxon>
        <taxon>Apiaceae</taxon>
        <taxon>Apioideae</taxon>
        <taxon>Scandiceae</taxon>
        <taxon>Daucinae</taxon>
        <taxon>Daucus</taxon>
        <taxon>Daucus sect. Daucus</taxon>
    </lineage>
</organism>
<dbReference type="Proteomes" id="UP000077755">
    <property type="component" value="Chromosome 6"/>
</dbReference>
<evidence type="ECO:0000313" key="2">
    <source>
        <dbReference type="EMBL" id="WOH05860.1"/>
    </source>
</evidence>
<accession>A0A164WC93</accession>
<dbReference type="PANTHER" id="PTHR37611:SF4">
    <property type="entry name" value="OS06G0538400 PROTEIN"/>
    <property type="match status" value="1"/>
</dbReference>
<dbReference type="EMBL" id="CP093348">
    <property type="protein sequence ID" value="WOH05860.1"/>
    <property type="molecule type" value="Genomic_DNA"/>
</dbReference>
<dbReference type="STRING" id="79200.A0A164WC93"/>
<dbReference type="EMBL" id="LNRQ01000006">
    <property type="protein sequence ID" value="KZM91586.1"/>
    <property type="molecule type" value="Genomic_DNA"/>
</dbReference>
<keyword evidence="3" id="KW-1185">Reference proteome</keyword>
<dbReference type="OMA" id="IRMANHD"/>
<proteinExistence type="predicted"/>
<protein>
    <submittedName>
        <fullName evidence="1">Uncharacterized protein</fullName>
    </submittedName>
</protein>
<sequence>MASVVPQNWPLITKDGHAFSALEAMEMDDSALIMSLLQDSQVEDIDDERLCSAIQSLEAEIGTNDMMNDHDHGISSAVPSLEDFQPSDVLRMKDQHFSISLDDHMDFSWINDVEMVISSPGEDEMNLWSMDMNCDYYEFGNRVEFGEAADYFYQSSCQQMFDLEEPAEQHTSLWQETYEPVFYS</sequence>
<reference evidence="2" key="2">
    <citation type="submission" date="2022-03" db="EMBL/GenBank/DDBJ databases">
        <title>Draft title - Genomic analysis of global carrot germplasm unveils the trajectory of domestication and the origin of high carotenoid orange carrot.</title>
        <authorList>
            <person name="Iorizzo M."/>
            <person name="Ellison S."/>
            <person name="Senalik D."/>
            <person name="Macko-Podgorni A."/>
            <person name="Grzebelus D."/>
            <person name="Bostan H."/>
            <person name="Rolling W."/>
            <person name="Curaba J."/>
            <person name="Simon P."/>
        </authorList>
    </citation>
    <scope>NUCLEOTIDE SEQUENCE</scope>
    <source>
        <tissue evidence="2">Leaf</tissue>
    </source>
</reference>
<gene>
    <name evidence="1" type="ORF">DCAR_021049</name>
    <name evidence="2" type="ORF">DCAR_0625283</name>
</gene>